<organism evidence="1 2">
    <name type="scientific">Bonamia ostreae</name>
    <dbReference type="NCBI Taxonomy" id="126728"/>
    <lineage>
        <taxon>Eukaryota</taxon>
        <taxon>Sar</taxon>
        <taxon>Rhizaria</taxon>
        <taxon>Endomyxa</taxon>
        <taxon>Ascetosporea</taxon>
        <taxon>Haplosporida</taxon>
        <taxon>Bonamia</taxon>
    </lineage>
</organism>
<evidence type="ECO:0000313" key="1">
    <source>
        <dbReference type="EMBL" id="MES1918176.1"/>
    </source>
</evidence>
<dbReference type="EMBL" id="JBDODL010000024">
    <property type="protein sequence ID" value="MES1918176.1"/>
    <property type="molecule type" value="Genomic_DNA"/>
</dbReference>
<comment type="caution">
    <text evidence="1">The sequence shown here is derived from an EMBL/GenBank/DDBJ whole genome shotgun (WGS) entry which is preliminary data.</text>
</comment>
<proteinExistence type="predicted"/>
<evidence type="ECO:0000313" key="2">
    <source>
        <dbReference type="Proteomes" id="UP001439008"/>
    </source>
</evidence>
<sequence>MDSFYKSAVSVTDLNNFIKTAKKRAEKRCAVFTVLKEVLELSAFCPNRQEVAVTVISKFIDGKCLSRLNKDAEAAGTEHLEKAKKAFSALFELILKILEVI</sequence>
<reference evidence="1 2" key="1">
    <citation type="journal article" date="2024" name="BMC Biol.">
        <title>Comparative genomics of Ascetosporea gives new insight into the evolutionary basis for animal parasitism in Rhizaria.</title>
        <authorList>
            <person name="Hiltunen Thoren M."/>
            <person name="Onut-Brannstrom I."/>
            <person name="Alfjorden A."/>
            <person name="Peckova H."/>
            <person name="Swords F."/>
            <person name="Hooper C."/>
            <person name="Holzer A.S."/>
            <person name="Bass D."/>
            <person name="Burki F."/>
        </authorList>
    </citation>
    <scope>NUCLEOTIDE SEQUENCE [LARGE SCALE GENOMIC DNA]</scope>
    <source>
        <strain evidence="1">20-A016</strain>
    </source>
</reference>
<keyword evidence="2" id="KW-1185">Reference proteome</keyword>
<accession>A0ABV2AEQ6</accession>
<gene>
    <name evidence="1" type="ORF">MHBO_000187</name>
</gene>
<protein>
    <submittedName>
        <fullName evidence="1">Uncharacterized protein</fullName>
    </submittedName>
</protein>
<name>A0ABV2AEQ6_9EUKA</name>
<dbReference type="Proteomes" id="UP001439008">
    <property type="component" value="Unassembled WGS sequence"/>
</dbReference>